<comment type="caution">
    <text evidence="9">The sequence shown here is derived from an EMBL/GenBank/DDBJ whole genome shotgun (WGS) entry which is preliminary data.</text>
</comment>
<evidence type="ECO:0000256" key="4">
    <source>
        <dbReference type="ARBA" id="ARBA00022692"/>
    </source>
</evidence>
<dbReference type="SUPFAM" id="SSF161098">
    <property type="entry name" value="MetI-like"/>
    <property type="match status" value="1"/>
</dbReference>
<dbReference type="RefSeq" id="WP_169189207.1">
    <property type="nucleotide sequence ID" value="NZ_JABBPK010000001.1"/>
</dbReference>
<evidence type="ECO:0000259" key="8">
    <source>
        <dbReference type="PROSITE" id="PS50928"/>
    </source>
</evidence>
<keyword evidence="2 7" id="KW-0813">Transport</keyword>
<dbReference type="AlphaFoldDB" id="A0A7Y0KBK2"/>
<evidence type="ECO:0000256" key="5">
    <source>
        <dbReference type="ARBA" id="ARBA00022989"/>
    </source>
</evidence>
<keyword evidence="6 7" id="KW-0472">Membrane</keyword>
<evidence type="ECO:0000256" key="7">
    <source>
        <dbReference type="RuleBase" id="RU363032"/>
    </source>
</evidence>
<accession>A0A7Y0KBK2</accession>
<name>A0A7Y0KBK2_9BACI</name>
<evidence type="ECO:0000256" key="2">
    <source>
        <dbReference type="ARBA" id="ARBA00022448"/>
    </source>
</evidence>
<feature type="transmembrane region" description="Helical" evidence="7">
    <location>
        <begin position="27"/>
        <end position="48"/>
    </location>
</feature>
<evidence type="ECO:0000313" key="10">
    <source>
        <dbReference type="Proteomes" id="UP000588491"/>
    </source>
</evidence>
<organism evidence="9 10">
    <name type="scientific">Niallia alba</name>
    <dbReference type="NCBI Taxonomy" id="2729105"/>
    <lineage>
        <taxon>Bacteria</taxon>
        <taxon>Bacillati</taxon>
        <taxon>Bacillota</taxon>
        <taxon>Bacilli</taxon>
        <taxon>Bacillales</taxon>
        <taxon>Bacillaceae</taxon>
        <taxon>Niallia</taxon>
    </lineage>
</organism>
<evidence type="ECO:0000256" key="3">
    <source>
        <dbReference type="ARBA" id="ARBA00022475"/>
    </source>
</evidence>
<feature type="transmembrane region" description="Helical" evidence="7">
    <location>
        <begin position="274"/>
        <end position="293"/>
    </location>
</feature>
<dbReference type="EMBL" id="JABBPK010000001">
    <property type="protein sequence ID" value="NMO79386.1"/>
    <property type="molecule type" value="Genomic_DNA"/>
</dbReference>
<feature type="domain" description="ABC transmembrane type-1" evidence="8">
    <location>
        <begin position="87"/>
        <end position="278"/>
    </location>
</feature>
<keyword evidence="3" id="KW-1003">Cell membrane</keyword>
<feature type="transmembrane region" description="Helical" evidence="7">
    <location>
        <begin position="157"/>
        <end position="178"/>
    </location>
</feature>
<evidence type="ECO:0000313" key="9">
    <source>
        <dbReference type="EMBL" id="NMO79386.1"/>
    </source>
</evidence>
<comment type="similarity">
    <text evidence="7">Belongs to the binding-protein-dependent transport system permease family.</text>
</comment>
<keyword evidence="5 7" id="KW-1133">Transmembrane helix</keyword>
<dbReference type="Gene3D" id="1.10.3720.10">
    <property type="entry name" value="MetI-like"/>
    <property type="match status" value="1"/>
</dbReference>
<feature type="transmembrane region" description="Helical" evidence="7">
    <location>
        <begin position="199"/>
        <end position="222"/>
    </location>
</feature>
<keyword evidence="10" id="KW-1185">Reference proteome</keyword>
<dbReference type="PROSITE" id="PS50928">
    <property type="entry name" value="ABC_TM1"/>
    <property type="match status" value="1"/>
</dbReference>
<dbReference type="InterPro" id="IPR035906">
    <property type="entry name" value="MetI-like_sf"/>
</dbReference>
<reference evidence="9 10" key="1">
    <citation type="submission" date="2020-04" db="EMBL/GenBank/DDBJ databases">
        <title>Bacillus sp. UniB3 isolated from commercial digestive syrup.</title>
        <authorList>
            <person name="Thorat V."/>
            <person name="Kirdat K."/>
            <person name="Tiwarekar B."/>
            <person name="Yadav A."/>
        </authorList>
    </citation>
    <scope>NUCLEOTIDE SEQUENCE [LARGE SCALE GENOMIC DNA]</scope>
    <source>
        <strain evidence="9 10">UniB3</strain>
    </source>
</reference>
<keyword evidence="4 7" id="KW-0812">Transmembrane</keyword>
<dbReference type="GO" id="GO:0055085">
    <property type="term" value="P:transmembrane transport"/>
    <property type="evidence" value="ECO:0007669"/>
    <property type="project" value="InterPro"/>
</dbReference>
<proteinExistence type="inferred from homology"/>
<evidence type="ECO:0000256" key="1">
    <source>
        <dbReference type="ARBA" id="ARBA00004651"/>
    </source>
</evidence>
<dbReference type="PANTHER" id="PTHR43744">
    <property type="entry name" value="ABC TRANSPORTER PERMEASE PROTEIN MG189-RELATED-RELATED"/>
    <property type="match status" value="1"/>
</dbReference>
<feature type="transmembrane region" description="Helical" evidence="7">
    <location>
        <begin position="87"/>
        <end position="114"/>
    </location>
</feature>
<dbReference type="GO" id="GO:0005886">
    <property type="term" value="C:plasma membrane"/>
    <property type="evidence" value="ECO:0007669"/>
    <property type="project" value="UniProtKB-SubCell"/>
</dbReference>
<feature type="transmembrane region" description="Helical" evidence="7">
    <location>
        <begin position="126"/>
        <end position="145"/>
    </location>
</feature>
<dbReference type="InterPro" id="IPR000515">
    <property type="entry name" value="MetI-like"/>
</dbReference>
<dbReference type="CDD" id="cd06261">
    <property type="entry name" value="TM_PBP2"/>
    <property type="match status" value="1"/>
</dbReference>
<gene>
    <name evidence="9" type="ORF">HHU08_20780</name>
</gene>
<dbReference type="Pfam" id="PF00528">
    <property type="entry name" value="BPD_transp_1"/>
    <property type="match status" value="1"/>
</dbReference>
<comment type="subcellular location">
    <subcellularLocation>
        <location evidence="1 7">Cell membrane</location>
        <topology evidence="1 7">Multi-pass membrane protein</topology>
    </subcellularLocation>
</comment>
<dbReference type="PANTHER" id="PTHR43744:SF9">
    <property type="entry name" value="POLYGALACTURONAN_RHAMNOGALACTURONAN TRANSPORT SYSTEM PERMEASE PROTEIN YTCP"/>
    <property type="match status" value="1"/>
</dbReference>
<protein>
    <submittedName>
        <fullName evidence="9">Carbohydrate ABC transporter permease</fullName>
    </submittedName>
</protein>
<evidence type="ECO:0000256" key="6">
    <source>
        <dbReference type="ARBA" id="ARBA00023136"/>
    </source>
</evidence>
<dbReference type="Proteomes" id="UP000588491">
    <property type="component" value="Unassembled WGS sequence"/>
</dbReference>
<sequence length="308" mass="35068">MKTNPNITELNPKVFRQKNQKPKENRVFNIVNIIFLSLFTIVIIYPIWNIVVKSFSSPDTLYQVGLKLWPEDFSIINYKLVFNDPTIWNAFMISVLKTVIGVFTHVLLTAMVAYGMSKQNLIGRNFYTILGVGTMFFSGGMIPTYLLMRSLGLLDSFWVYIIPSLFSYYDMLILMNFFREIPHSLEESAKMDGAGVWTIFMRIVLPLSTPVLATIALFNGVFQWNDYMTAKLYISNEALYPIQMKLYEIIVQTQAAANMQTATSVVIPTTSESIQLATIVIATVPIVLVYPFLQKYFLSGMMIGAVKE</sequence>